<dbReference type="EMBL" id="FOIO01000020">
    <property type="protein sequence ID" value="SET71487.1"/>
    <property type="molecule type" value="Genomic_DNA"/>
</dbReference>
<protein>
    <recommendedName>
        <fullName evidence="3">Phage replication initiation protein</fullName>
    </recommendedName>
</protein>
<sequence length="289" mass="33301">MAERRMMSKKIIDSDAFTEMPLSSQALYFHLLLRADDDGFLNNAKKIMRNVGANQNDYDMLLMKRFIIQFDEGVCVIKHWLIHNYIRSDRYKPTQYIEEKNMLSVKENGAYQLFKNDEGTPVGKHMETIGIPSENHMETIGIPSGNQKRTTCDTIDTTSPTWETQVRLGKDRIGIGKDIIVSDDTICRTDVQRVVEAWNQLGINPVSRMASTSTRYKMISARIKEYGIDDVLKAIQKINDSTFLKGGGNRGWMIYFEWFARPNNFPKVLEGQYDDKKSSSNSWEGWLNE</sequence>
<dbReference type="RefSeq" id="WP_074662590.1">
    <property type="nucleotide sequence ID" value="NZ_FOIO01000020.1"/>
</dbReference>
<dbReference type="AlphaFoldDB" id="A0A1I0GKK8"/>
<comment type="caution">
    <text evidence="1">The sequence shown here is derived from an EMBL/GenBank/DDBJ whole genome shotgun (WGS) entry which is preliminary data.</text>
</comment>
<evidence type="ECO:0008006" key="3">
    <source>
        <dbReference type="Google" id="ProtNLM"/>
    </source>
</evidence>
<name>A0A1I0GKK8_9FIRM</name>
<gene>
    <name evidence="1" type="ORF">SAMN05216521_102050</name>
</gene>
<proteinExistence type="predicted"/>
<reference evidence="1 2" key="1">
    <citation type="submission" date="2016-10" db="EMBL/GenBank/DDBJ databases">
        <authorList>
            <person name="Varghese N."/>
            <person name="Submissions S."/>
        </authorList>
    </citation>
    <scope>NUCLEOTIDE SEQUENCE [LARGE SCALE GENOMIC DNA]</scope>
    <source>
        <strain evidence="1 2">NLAE-zl-C196</strain>
    </source>
</reference>
<dbReference type="Proteomes" id="UP000182121">
    <property type="component" value="Unassembled WGS sequence"/>
</dbReference>
<accession>A0A1I0GKK8</accession>
<evidence type="ECO:0000313" key="2">
    <source>
        <dbReference type="Proteomes" id="UP000182121"/>
    </source>
</evidence>
<evidence type="ECO:0000313" key="1">
    <source>
        <dbReference type="EMBL" id="SET71487.1"/>
    </source>
</evidence>
<organism evidence="1 2">
    <name type="scientific">Enterocloster clostridioformis</name>
    <dbReference type="NCBI Taxonomy" id="1531"/>
    <lineage>
        <taxon>Bacteria</taxon>
        <taxon>Bacillati</taxon>
        <taxon>Bacillota</taxon>
        <taxon>Clostridia</taxon>
        <taxon>Lachnospirales</taxon>
        <taxon>Lachnospiraceae</taxon>
        <taxon>Enterocloster</taxon>
    </lineage>
</organism>